<organism evidence="1 2">
    <name type="scientific">Ancylostoma caninum</name>
    <name type="common">Dog hookworm</name>
    <dbReference type="NCBI Taxonomy" id="29170"/>
    <lineage>
        <taxon>Eukaryota</taxon>
        <taxon>Metazoa</taxon>
        <taxon>Ecdysozoa</taxon>
        <taxon>Nematoda</taxon>
        <taxon>Chromadorea</taxon>
        <taxon>Rhabditida</taxon>
        <taxon>Rhabditina</taxon>
        <taxon>Rhabditomorpha</taxon>
        <taxon>Strongyloidea</taxon>
        <taxon>Ancylostomatidae</taxon>
        <taxon>Ancylostomatinae</taxon>
        <taxon>Ancylostoma</taxon>
    </lineage>
</organism>
<sequence>MCCNCEVVFEVPGNSPLYPFHCPTYGCGWGYTEDGEYAHSHNYYVPLSPRGVRTTGLLKAKRLIRKDVAGVSNAFSYLDSSRAQSTICVEAKNQRFEASEREEFERNVLRLFPLKAERKRVNDLRTTILFLVENCTAWLYLNDCCEHQHLRKAVSHLFRELLAMQLASWNTRDQLAFKVEGLEKATNELISLFYQHTVAI</sequence>
<keyword evidence="2" id="KW-1185">Reference proteome</keyword>
<gene>
    <name evidence="1" type="ORF">ANCCAN_16293</name>
</gene>
<reference evidence="1 2" key="1">
    <citation type="submission" date="2014-10" db="EMBL/GenBank/DDBJ databases">
        <title>Draft genome of the hookworm Ancylostoma caninum.</title>
        <authorList>
            <person name="Mitreva M."/>
        </authorList>
    </citation>
    <scope>NUCLEOTIDE SEQUENCE [LARGE SCALE GENOMIC DNA]</scope>
    <source>
        <strain evidence="1 2">Baltimore</strain>
    </source>
</reference>
<comment type="caution">
    <text evidence="1">The sequence shown here is derived from an EMBL/GenBank/DDBJ whole genome shotgun (WGS) entry which is preliminary data.</text>
</comment>
<evidence type="ECO:0000313" key="1">
    <source>
        <dbReference type="EMBL" id="RCN37779.1"/>
    </source>
</evidence>
<dbReference type="AlphaFoldDB" id="A0A368G3B7"/>
<dbReference type="Proteomes" id="UP000252519">
    <property type="component" value="Unassembled WGS sequence"/>
</dbReference>
<accession>A0A368G3B7</accession>
<protein>
    <submittedName>
        <fullName evidence="1">Uncharacterized protein</fullName>
    </submittedName>
</protein>
<evidence type="ECO:0000313" key="2">
    <source>
        <dbReference type="Proteomes" id="UP000252519"/>
    </source>
</evidence>
<proteinExistence type="predicted"/>
<dbReference type="EMBL" id="JOJR01000442">
    <property type="protein sequence ID" value="RCN37779.1"/>
    <property type="molecule type" value="Genomic_DNA"/>
</dbReference>
<name>A0A368G3B7_ANCCA</name>